<keyword evidence="6" id="KW-1133">Transmembrane helix</keyword>
<evidence type="ECO:0000259" key="11">
    <source>
        <dbReference type="Pfam" id="PF07727"/>
    </source>
</evidence>
<dbReference type="AlphaFoldDB" id="A0AAF0QU62"/>
<dbReference type="InterPro" id="IPR036396">
    <property type="entry name" value="Cyt_P450_sf"/>
</dbReference>
<dbReference type="PANTHER" id="PTHR47950:SF4">
    <property type="entry name" value="GERANIOL 8-HYDROXYLASE-LIKE"/>
    <property type="match status" value="1"/>
</dbReference>
<dbReference type="GO" id="GO:0016020">
    <property type="term" value="C:membrane"/>
    <property type="evidence" value="ECO:0007669"/>
    <property type="project" value="UniProtKB-SubCell"/>
</dbReference>
<dbReference type="Gene3D" id="1.10.630.10">
    <property type="entry name" value="Cytochrome P450"/>
    <property type="match status" value="1"/>
</dbReference>
<dbReference type="Pfam" id="PF07727">
    <property type="entry name" value="RVT_2"/>
    <property type="match status" value="1"/>
</dbReference>
<organism evidence="12 13">
    <name type="scientific">Solanum verrucosum</name>
    <dbReference type="NCBI Taxonomy" id="315347"/>
    <lineage>
        <taxon>Eukaryota</taxon>
        <taxon>Viridiplantae</taxon>
        <taxon>Streptophyta</taxon>
        <taxon>Embryophyta</taxon>
        <taxon>Tracheophyta</taxon>
        <taxon>Spermatophyta</taxon>
        <taxon>Magnoliopsida</taxon>
        <taxon>eudicotyledons</taxon>
        <taxon>Gunneridae</taxon>
        <taxon>Pentapetalae</taxon>
        <taxon>asterids</taxon>
        <taxon>lamiids</taxon>
        <taxon>Solanales</taxon>
        <taxon>Solanaceae</taxon>
        <taxon>Solanoideae</taxon>
        <taxon>Solaneae</taxon>
        <taxon>Solanum</taxon>
    </lineage>
</organism>
<dbReference type="GO" id="GO:0020037">
    <property type="term" value="F:heme binding"/>
    <property type="evidence" value="ECO:0007669"/>
    <property type="project" value="InterPro"/>
</dbReference>
<protein>
    <recommendedName>
        <fullName evidence="11">Reverse transcriptase Ty1/copia-type domain-containing protein</fullName>
    </recommendedName>
</protein>
<evidence type="ECO:0000256" key="7">
    <source>
        <dbReference type="ARBA" id="ARBA00023002"/>
    </source>
</evidence>
<comment type="similarity">
    <text evidence="2">Belongs to the cytochrome P450 family.</text>
</comment>
<gene>
    <name evidence="12" type="ORF">MTR67_022175</name>
</gene>
<evidence type="ECO:0000256" key="8">
    <source>
        <dbReference type="ARBA" id="ARBA00023004"/>
    </source>
</evidence>
<keyword evidence="9" id="KW-0503">Monooxygenase</keyword>
<evidence type="ECO:0000256" key="6">
    <source>
        <dbReference type="ARBA" id="ARBA00022989"/>
    </source>
</evidence>
<feature type="domain" description="Reverse transcriptase Ty1/copia-type" evidence="11">
    <location>
        <begin position="100"/>
        <end position="253"/>
    </location>
</feature>
<evidence type="ECO:0000256" key="4">
    <source>
        <dbReference type="ARBA" id="ARBA00022692"/>
    </source>
</evidence>
<evidence type="ECO:0000256" key="9">
    <source>
        <dbReference type="ARBA" id="ARBA00023033"/>
    </source>
</evidence>
<evidence type="ECO:0000256" key="5">
    <source>
        <dbReference type="ARBA" id="ARBA00022723"/>
    </source>
</evidence>
<dbReference type="GO" id="GO:0004497">
    <property type="term" value="F:monooxygenase activity"/>
    <property type="evidence" value="ECO:0007669"/>
    <property type="project" value="UniProtKB-KW"/>
</dbReference>
<keyword evidence="8" id="KW-0408">Iron</keyword>
<dbReference type="SUPFAM" id="SSF56672">
    <property type="entry name" value="DNA/RNA polymerases"/>
    <property type="match status" value="1"/>
</dbReference>
<dbReference type="Proteomes" id="UP001234989">
    <property type="component" value="Chromosome 5"/>
</dbReference>
<comment type="subcellular location">
    <subcellularLocation>
        <location evidence="1">Membrane</location>
    </subcellularLocation>
</comment>
<dbReference type="InterPro" id="IPR002401">
    <property type="entry name" value="Cyt_P450_E_grp-I"/>
</dbReference>
<keyword evidence="10" id="KW-0472">Membrane</keyword>
<keyword evidence="13" id="KW-1185">Reference proteome</keyword>
<dbReference type="GO" id="GO:0016705">
    <property type="term" value="F:oxidoreductase activity, acting on paired donors, with incorporation or reduction of molecular oxygen"/>
    <property type="evidence" value="ECO:0007669"/>
    <property type="project" value="InterPro"/>
</dbReference>
<keyword evidence="5" id="KW-0479">Metal-binding</keyword>
<proteinExistence type="inferred from homology"/>
<keyword evidence="7" id="KW-0560">Oxidoreductase</keyword>
<dbReference type="GO" id="GO:0005506">
    <property type="term" value="F:iron ion binding"/>
    <property type="evidence" value="ECO:0007669"/>
    <property type="project" value="InterPro"/>
</dbReference>
<dbReference type="EMBL" id="CP133616">
    <property type="protein sequence ID" value="WMV28790.1"/>
    <property type="molecule type" value="Genomic_DNA"/>
</dbReference>
<dbReference type="PRINTS" id="PR00463">
    <property type="entry name" value="EP450I"/>
</dbReference>
<evidence type="ECO:0000256" key="1">
    <source>
        <dbReference type="ARBA" id="ARBA00004370"/>
    </source>
</evidence>
<evidence type="ECO:0000313" key="12">
    <source>
        <dbReference type="EMBL" id="WMV28790.1"/>
    </source>
</evidence>
<evidence type="ECO:0000313" key="13">
    <source>
        <dbReference type="Proteomes" id="UP001234989"/>
    </source>
</evidence>
<dbReference type="PANTHER" id="PTHR47950">
    <property type="entry name" value="CYTOCHROME P450, FAMILY 76, SUBFAMILY C, POLYPEPTIDE 5-RELATED"/>
    <property type="match status" value="1"/>
</dbReference>
<evidence type="ECO:0000256" key="2">
    <source>
        <dbReference type="ARBA" id="ARBA00010617"/>
    </source>
</evidence>
<name>A0AAF0QU62_SOLVR</name>
<evidence type="ECO:0000256" key="3">
    <source>
        <dbReference type="ARBA" id="ARBA00022617"/>
    </source>
</evidence>
<dbReference type="SUPFAM" id="SSF48264">
    <property type="entry name" value="Cytochrome P450"/>
    <property type="match status" value="1"/>
</dbReference>
<evidence type="ECO:0000256" key="10">
    <source>
        <dbReference type="ARBA" id="ARBA00023136"/>
    </source>
</evidence>
<dbReference type="InterPro" id="IPR043502">
    <property type="entry name" value="DNA/RNA_pol_sf"/>
</dbReference>
<keyword evidence="4" id="KW-0812">Transmembrane</keyword>
<keyword evidence="3" id="KW-0349">Heme</keyword>
<accession>A0AAF0QU62</accession>
<dbReference type="InterPro" id="IPR013103">
    <property type="entry name" value="RVT_2"/>
</dbReference>
<sequence>MFKSICQMANRDSLERRGTQVISCTVLEDNVNRCKVVDVGQVAFKTSLNLLSNTLFSKDLVDPFTASKDLFIGGTDTTTSTLEWAMAETLRQPEIMKKAQGDLDEKVYMEMPEGFRKPWETKVCKLLKSLYGIKQASRQWNLKLITALLSADFTQSAHDYSLFTLKKNEGLVIVLVYVDDQLITGKNDQMITEAKENLHQQFKLKHLGELRYFLGIEVLRSSKRVVLNQRKYVLELIADAGLTGAKPTMTPLESNLRLTSVEYDLVNGVTRDEVLHDITAYQRLVGKLLYANITRPDISYAV</sequence>
<reference evidence="12" key="1">
    <citation type="submission" date="2023-08" db="EMBL/GenBank/DDBJ databases">
        <title>A de novo genome assembly of Solanum verrucosum Schlechtendal, a Mexican diploid species geographically isolated from the other diploid A-genome species in potato relatives.</title>
        <authorList>
            <person name="Hosaka K."/>
        </authorList>
    </citation>
    <scope>NUCLEOTIDE SEQUENCE</scope>
    <source>
        <tissue evidence="12">Young leaves</tissue>
    </source>
</reference>